<dbReference type="InterPro" id="IPR012132">
    <property type="entry name" value="GMC_OxRdtase"/>
</dbReference>
<dbReference type="InterPro" id="IPR036188">
    <property type="entry name" value="FAD/NAD-bd_sf"/>
</dbReference>
<proteinExistence type="inferred from homology"/>
<dbReference type="Proteomes" id="UP000479000">
    <property type="component" value="Unassembled WGS sequence"/>
</dbReference>
<comment type="cofactor">
    <cofactor evidence="1">
        <name>FAD</name>
        <dbReference type="ChEBI" id="CHEBI:57692"/>
    </cofactor>
</comment>
<keyword evidence="5" id="KW-0560">Oxidoreductase</keyword>
<dbReference type="Pfam" id="PF00732">
    <property type="entry name" value="GMC_oxred_N"/>
    <property type="match status" value="1"/>
</dbReference>
<dbReference type="OrthoDB" id="269227at2759"/>
<feature type="non-terminal residue" evidence="7">
    <location>
        <position position="81"/>
    </location>
</feature>
<organism evidence="7 8">
    <name type="scientific">Nesidiocoris tenuis</name>
    <dbReference type="NCBI Taxonomy" id="355587"/>
    <lineage>
        <taxon>Eukaryota</taxon>
        <taxon>Metazoa</taxon>
        <taxon>Ecdysozoa</taxon>
        <taxon>Arthropoda</taxon>
        <taxon>Hexapoda</taxon>
        <taxon>Insecta</taxon>
        <taxon>Pterygota</taxon>
        <taxon>Neoptera</taxon>
        <taxon>Paraneoptera</taxon>
        <taxon>Hemiptera</taxon>
        <taxon>Heteroptera</taxon>
        <taxon>Panheteroptera</taxon>
        <taxon>Cimicomorpha</taxon>
        <taxon>Miridae</taxon>
        <taxon>Dicyphina</taxon>
        <taxon>Nesidiocoris</taxon>
    </lineage>
</organism>
<feature type="domain" description="Glucose-methanol-choline oxidoreductase N-terminal" evidence="6">
    <location>
        <begin position="3"/>
        <end position="81"/>
    </location>
</feature>
<evidence type="ECO:0000256" key="1">
    <source>
        <dbReference type="ARBA" id="ARBA00001974"/>
    </source>
</evidence>
<evidence type="ECO:0000259" key="6">
    <source>
        <dbReference type="Pfam" id="PF00732"/>
    </source>
</evidence>
<evidence type="ECO:0000256" key="2">
    <source>
        <dbReference type="ARBA" id="ARBA00010790"/>
    </source>
</evidence>
<dbReference type="AlphaFoldDB" id="A0A6H5HVE7"/>
<accession>A0A6H5HVE7</accession>
<keyword evidence="8" id="KW-1185">Reference proteome</keyword>
<evidence type="ECO:0000313" key="8">
    <source>
        <dbReference type="Proteomes" id="UP000479000"/>
    </source>
</evidence>
<dbReference type="GO" id="GO:0016614">
    <property type="term" value="F:oxidoreductase activity, acting on CH-OH group of donors"/>
    <property type="evidence" value="ECO:0007669"/>
    <property type="project" value="InterPro"/>
</dbReference>
<evidence type="ECO:0000256" key="3">
    <source>
        <dbReference type="ARBA" id="ARBA00022630"/>
    </source>
</evidence>
<keyword evidence="3" id="KW-0285">Flavoprotein</keyword>
<dbReference type="Gene3D" id="4.10.450.10">
    <property type="entry name" value="Glucose Oxidase, domain 2"/>
    <property type="match status" value="1"/>
</dbReference>
<protein>
    <recommendedName>
        <fullName evidence="6">Glucose-methanol-choline oxidoreductase N-terminal domain-containing protein</fullName>
    </recommendedName>
</protein>
<evidence type="ECO:0000256" key="5">
    <source>
        <dbReference type="ARBA" id="ARBA00023002"/>
    </source>
</evidence>
<reference evidence="7 8" key="1">
    <citation type="submission" date="2020-02" db="EMBL/GenBank/DDBJ databases">
        <authorList>
            <person name="Ferguson B K."/>
        </authorList>
    </citation>
    <scope>NUCLEOTIDE SEQUENCE [LARGE SCALE GENOMIC DNA]</scope>
</reference>
<gene>
    <name evidence="7" type="ORF">NTEN_LOCUS24372</name>
</gene>
<dbReference type="InterPro" id="IPR000172">
    <property type="entry name" value="GMC_OxRdtase_N"/>
</dbReference>
<name>A0A6H5HVE7_9HEMI</name>
<dbReference type="Gene3D" id="3.50.50.60">
    <property type="entry name" value="FAD/NAD(P)-binding domain"/>
    <property type="match status" value="1"/>
</dbReference>
<evidence type="ECO:0000256" key="4">
    <source>
        <dbReference type="ARBA" id="ARBA00022827"/>
    </source>
</evidence>
<evidence type="ECO:0000313" key="7">
    <source>
        <dbReference type="EMBL" id="CAB0020839.1"/>
    </source>
</evidence>
<dbReference type="GO" id="GO:0050660">
    <property type="term" value="F:flavin adenine dinucleotide binding"/>
    <property type="evidence" value="ECO:0007669"/>
    <property type="project" value="InterPro"/>
</dbReference>
<comment type="similarity">
    <text evidence="2">Belongs to the GMC oxidoreductase family.</text>
</comment>
<sequence length="81" mass="8936">MNLRAGLRCSTAKGFLRPIRNRKNLHVILHSMVDKILFDDNVQDGVPRAVGVSFKRFSLTGIKVFATKEILLSAGAVNSPQ</sequence>
<dbReference type="EMBL" id="CADCXU010035884">
    <property type="protein sequence ID" value="CAB0020839.1"/>
    <property type="molecule type" value="Genomic_DNA"/>
</dbReference>
<dbReference type="SUPFAM" id="SSF51905">
    <property type="entry name" value="FAD/NAD(P)-binding domain"/>
    <property type="match status" value="1"/>
</dbReference>
<dbReference type="PANTHER" id="PTHR11552:SF227">
    <property type="entry name" value="GLUCOSE DEHYDROGENASE [FAD, QUINONE]-LIKE PROTEIN"/>
    <property type="match status" value="1"/>
</dbReference>
<dbReference type="PANTHER" id="PTHR11552">
    <property type="entry name" value="GLUCOSE-METHANOL-CHOLINE GMC OXIDOREDUCTASE"/>
    <property type="match status" value="1"/>
</dbReference>
<keyword evidence="4" id="KW-0274">FAD</keyword>
<dbReference type="InterPro" id="IPR027424">
    <property type="entry name" value="Glucose_Oxidase_domain_2"/>
</dbReference>